<proteinExistence type="predicted"/>
<comment type="caution">
    <text evidence="2">The sequence shown here is derived from an EMBL/GenBank/DDBJ whole genome shotgun (WGS) entry which is preliminary data.</text>
</comment>
<name>A0A8H6XZK3_9AGAR</name>
<feature type="region of interest" description="Disordered" evidence="1">
    <location>
        <begin position="1"/>
        <end position="64"/>
    </location>
</feature>
<protein>
    <submittedName>
        <fullName evidence="2">Uncharacterized protein</fullName>
    </submittedName>
</protein>
<evidence type="ECO:0000313" key="2">
    <source>
        <dbReference type="EMBL" id="KAF7351240.1"/>
    </source>
</evidence>
<feature type="compositionally biased region" description="Basic residues" evidence="1">
    <location>
        <begin position="23"/>
        <end position="33"/>
    </location>
</feature>
<feature type="compositionally biased region" description="Low complexity" evidence="1">
    <location>
        <begin position="34"/>
        <end position="51"/>
    </location>
</feature>
<dbReference type="OrthoDB" id="3261081at2759"/>
<accession>A0A8H6XZK3</accession>
<dbReference type="AlphaFoldDB" id="A0A8H6XZK3"/>
<sequence>MNLFHRNPEDSKTPSNSPPSSPSKRKLLFRSHSRGGSESGSPSKSSARPSAPESPPKRTPLGIANVANIFIRMRRASDQVKPRHIESSSGEDPQSHPDVLAGVTSTARKPLSHTDIFICDGAVNAGQLLRFTRRSLMEVAELIGANALVDEKWDCTILRPKPGRTNRTFKVRISYTASAALSERPDPHRPVALDKANSVPGLMTVVKRIAQS</sequence>
<dbReference type="EMBL" id="JACAZH010000013">
    <property type="protein sequence ID" value="KAF7351240.1"/>
    <property type="molecule type" value="Genomic_DNA"/>
</dbReference>
<feature type="compositionally biased region" description="Basic and acidic residues" evidence="1">
    <location>
        <begin position="77"/>
        <end position="86"/>
    </location>
</feature>
<organism evidence="2 3">
    <name type="scientific">Mycena sanguinolenta</name>
    <dbReference type="NCBI Taxonomy" id="230812"/>
    <lineage>
        <taxon>Eukaryota</taxon>
        <taxon>Fungi</taxon>
        <taxon>Dikarya</taxon>
        <taxon>Basidiomycota</taxon>
        <taxon>Agaricomycotina</taxon>
        <taxon>Agaricomycetes</taxon>
        <taxon>Agaricomycetidae</taxon>
        <taxon>Agaricales</taxon>
        <taxon>Marasmiineae</taxon>
        <taxon>Mycenaceae</taxon>
        <taxon>Mycena</taxon>
    </lineage>
</organism>
<gene>
    <name evidence="2" type="ORF">MSAN_01555500</name>
</gene>
<feature type="compositionally biased region" description="Basic and acidic residues" evidence="1">
    <location>
        <begin position="1"/>
        <end position="12"/>
    </location>
</feature>
<evidence type="ECO:0000313" key="3">
    <source>
        <dbReference type="Proteomes" id="UP000623467"/>
    </source>
</evidence>
<dbReference type="Proteomes" id="UP000623467">
    <property type="component" value="Unassembled WGS sequence"/>
</dbReference>
<feature type="region of interest" description="Disordered" evidence="1">
    <location>
        <begin position="77"/>
        <end position="100"/>
    </location>
</feature>
<reference evidence="2" key="1">
    <citation type="submission" date="2020-05" db="EMBL/GenBank/DDBJ databases">
        <title>Mycena genomes resolve the evolution of fungal bioluminescence.</title>
        <authorList>
            <person name="Tsai I.J."/>
        </authorList>
    </citation>
    <scope>NUCLEOTIDE SEQUENCE</scope>
    <source>
        <strain evidence="2">160909Yilan</strain>
    </source>
</reference>
<keyword evidence="3" id="KW-1185">Reference proteome</keyword>
<evidence type="ECO:0000256" key="1">
    <source>
        <dbReference type="SAM" id="MobiDB-lite"/>
    </source>
</evidence>